<organism evidence="3 4">
    <name type="scientific">Gallus gallus</name>
    <name type="common">Chicken</name>
    <dbReference type="NCBI Taxonomy" id="9031"/>
    <lineage>
        <taxon>Eukaryota</taxon>
        <taxon>Metazoa</taxon>
        <taxon>Chordata</taxon>
        <taxon>Craniata</taxon>
        <taxon>Vertebrata</taxon>
        <taxon>Euteleostomi</taxon>
        <taxon>Archelosauria</taxon>
        <taxon>Archosauria</taxon>
        <taxon>Dinosauria</taxon>
        <taxon>Saurischia</taxon>
        <taxon>Theropoda</taxon>
        <taxon>Coelurosauria</taxon>
        <taxon>Aves</taxon>
        <taxon>Neognathae</taxon>
        <taxon>Galloanserae</taxon>
        <taxon>Galliformes</taxon>
        <taxon>Phasianidae</taxon>
        <taxon>Phasianinae</taxon>
        <taxon>Gallus</taxon>
    </lineage>
</organism>
<feature type="region of interest" description="Disordered" evidence="1">
    <location>
        <begin position="228"/>
        <end position="247"/>
    </location>
</feature>
<feature type="region of interest" description="Disordered" evidence="1">
    <location>
        <begin position="17"/>
        <end position="48"/>
    </location>
</feature>
<evidence type="ECO:0000256" key="1">
    <source>
        <dbReference type="SAM" id="MobiDB-lite"/>
    </source>
</evidence>
<evidence type="ECO:0000313" key="3">
    <source>
        <dbReference type="Ensembl" id="ENSGALP00010009653.1"/>
    </source>
</evidence>
<evidence type="ECO:0000313" key="4">
    <source>
        <dbReference type="Proteomes" id="UP000000539"/>
    </source>
</evidence>
<feature type="signal peptide" evidence="2">
    <location>
        <begin position="1"/>
        <end position="16"/>
    </location>
</feature>
<accession>A0A8V0XUI0</accession>
<dbReference type="Ensembl" id="ENSGALT00010017462.1">
    <property type="protein sequence ID" value="ENSGALP00010009653.1"/>
    <property type="gene ID" value="ENSGALG00010007320.1"/>
</dbReference>
<protein>
    <submittedName>
        <fullName evidence="3">Uncharacterized protein</fullName>
    </submittedName>
</protein>
<dbReference type="Proteomes" id="UP000000539">
    <property type="component" value="Chromosome 1"/>
</dbReference>
<keyword evidence="4" id="KW-1185">Reference proteome</keyword>
<keyword evidence="2" id="KW-0732">Signal</keyword>
<dbReference type="AlphaFoldDB" id="A0A8V0XUI0"/>
<sequence>MLLPLSSARLILASSAVSPGDPPCTPRTGRAKTNRNRTAAPPPPRPSADRVFISSTLLPAFPDGFPTATQCLRYRCAHCSMPLFLSFPPRSLREVFAKKSDPLGPVYAQRDPSLLLSPHTMGAVPHLHDAKEEKERLSPSPPREATVQPGEEEVRAQRGSGCSELRQNRRRVLCVALCAVPCILVLALVAVIGECPPHPHGDAQPPSHLLGCPRGAPKHLLLQLPASATAPRASPRGRASQPHLSCRGTSFASHLPNSLPVSAPASVVLTSPTLLPRVPQRLGRFPREMLLFLGHGERLEQQQGALPPPRSFPGYHRDGGGDGIHAAVPGPSKLLDWAAQGRRGRALDMGRWQHLHQLV</sequence>
<reference evidence="3" key="3">
    <citation type="submission" date="2025-09" db="UniProtKB">
        <authorList>
            <consortium name="Ensembl"/>
        </authorList>
    </citation>
    <scope>IDENTIFICATION</scope>
    <source>
        <strain evidence="3">broiler</strain>
    </source>
</reference>
<proteinExistence type="predicted"/>
<dbReference type="GeneTree" id="ENSGT01070000257223"/>
<evidence type="ECO:0000256" key="2">
    <source>
        <dbReference type="SAM" id="SignalP"/>
    </source>
</evidence>
<feature type="chain" id="PRO_5036498568" evidence="2">
    <location>
        <begin position="17"/>
        <end position="359"/>
    </location>
</feature>
<name>A0A8V0XUI0_CHICK</name>
<feature type="compositionally biased region" description="Low complexity" evidence="1">
    <location>
        <begin position="228"/>
        <end position="240"/>
    </location>
</feature>
<reference evidence="3" key="1">
    <citation type="submission" date="2020-11" db="EMBL/GenBank/DDBJ databases">
        <title>Gallus gallus (Chicken) genome, bGalGal1, GRCg7b, maternal haplotype autosomes + Z &amp; W.</title>
        <authorList>
            <person name="Warren W."/>
            <person name="Formenti G."/>
            <person name="Fedrigo O."/>
            <person name="Haase B."/>
            <person name="Mountcastle J."/>
            <person name="Balacco J."/>
            <person name="Tracey A."/>
            <person name="Schneider V."/>
            <person name="Okimoto R."/>
            <person name="Cheng H."/>
            <person name="Hawken R."/>
            <person name="Howe K."/>
            <person name="Jarvis E.D."/>
        </authorList>
    </citation>
    <scope>NUCLEOTIDE SEQUENCE [LARGE SCALE GENOMIC DNA]</scope>
    <source>
        <strain evidence="3">Broiler</strain>
    </source>
</reference>
<feature type="region of interest" description="Disordered" evidence="1">
    <location>
        <begin position="129"/>
        <end position="162"/>
    </location>
</feature>
<reference evidence="3" key="2">
    <citation type="submission" date="2025-08" db="UniProtKB">
        <authorList>
            <consortium name="Ensembl"/>
        </authorList>
    </citation>
    <scope>IDENTIFICATION</scope>
    <source>
        <strain evidence="3">broiler</strain>
    </source>
</reference>